<dbReference type="InterPro" id="IPR011009">
    <property type="entry name" value="Kinase-like_dom_sf"/>
</dbReference>
<dbReference type="AlphaFoldDB" id="A0A849ALC9"/>
<accession>A0A849ALC9</accession>
<protein>
    <submittedName>
        <fullName evidence="3">Phosphotransferase</fullName>
    </submittedName>
</protein>
<feature type="compositionally biased region" description="Low complexity" evidence="1">
    <location>
        <begin position="405"/>
        <end position="422"/>
    </location>
</feature>
<dbReference type="RefSeq" id="WP_171153725.1">
    <property type="nucleotide sequence ID" value="NZ_JABENB010000001.1"/>
</dbReference>
<feature type="region of interest" description="Disordered" evidence="1">
    <location>
        <begin position="292"/>
        <end position="453"/>
    </location>
</feature>
<feature type="compositionally biased region" description="Low complexity" evidence="1">
    <location>
        <begin position="362"/>
        <end position="381"/>
    </location>
</feature>
<dbReference type="GO" id="GO:0016740">
    <property type="term" value="F:transferase activity"/>
    <property type="evidence" value="ECO:0007669"/>
    <property type="project" value="UniProtKB-KW"/>
</dbReference>
<gene>
    <name evidence="3" type="ORF">HJ588_07870</name>
</gene>
<feature type="domain" description="Aminoglycoside phosphotransferase" evidence="2">
    <location>
        <begin position="36"/>
        <end position="251"/>
    </location>
</feature>
<evidence type="ECO:0000259" key="2">
    <source>
        <dbReference type="Pfam" id="PF01636"/>
    </source>
</evidence>
<evidence type="ECO:0000313" key="3">
    <source>
        <dbReference type="EMBL" id="NNG39190.1"/>
    </source>
</evidence>
<dbReference type="Gene3D" id="3.90.1200.10">
    <property type="match status" value="1"/>
</dbReference>
<reference evidence="3 4" key="1">
    <citation type="submission" date="2020-05" db="EMBL/GenBank/DDBJ databases">
        <title>Flexivirga sp. ID2601S isolated from air conditioner.</title>
        <authorList>
            <person name="Kim D.H."/>
        </authorList>
    </citation>
    <scope>NUCLEOTIDE SEQUENCE [LARGE SCALE GENOMIC DNA]</scope>
    <source>
        <strain evidence="3 4">ID2601S</strain>
    </source>
</reference>
<feature type="compositionally biased region" description="Acidic residues" evidence="1">
    <location>
        <begin position="439"/>
        <end position="453"/>
    </location>
</feature>
<proteinExistence type="predicted"/>
<name>A0A849ALC9_9MICO</name>
<feature type="compositionally biased region" description="Acidic residues" evidence="1">
    <location>
        <begin position="331"/>
        <end position="344"/>
    </location>
</feature>
<sequence>MLRSPLALAALASAAVPRMRPTMVQGTETHRDDRFQVAYLTTDDDKEWVVRASLSTAAGAQMEQSDALLKLLAKRLPYALPRIEGSITADDGSTIAVQPRLRGTPSVWRELPAGGDLARAVGSALAVLHDVDPRVVEEAGLPTYDADAYRARRLATLDRAAATGQVPTGLLARWERALEEVTLWKFATCTVHGPLEGAHVLVDGDISAITGWERAGVSDPAEDFAVLSVLAPPESFDTVLEAYAAARRDAPDPHLERRVRLAAELQRVNALLDAVSTDDDDLVRRRASALRRLDEATQDDDSLMPPTPGRRRPAPVEEEPAPAVDPKDIEVVELTDAESDDETVEIPIAKVSDEADTKPEIAGAQGDSAAGSAQKSAQESAETSGRSADQTSARSADQTSARSVGEASAAGATGTAGAAQTGPDDDAEEGPEPSSYPLEDGEDAENAEDAERR</sequence>
<dbReference type="InterPro" id="IPR002575">
    <property type="entry name" value="Aminoglycoside_PTrfase"/>
</dbReference>
<evidence type="ECO:0000313" key="4">
    <source>
        <dbReference type="Proteomes" id="UP000557772"/>
    </source>
</evidence>
<keyword evidence="3" id="KW-0808">Transferase</keyword>
<keyword evidence="4" id="KW-1185">Reference proteome</keyword>
<dbReference type="EMBL" id="JABENB010000001">
    <property type="protein sequence ID" value="NNG39190.1"/>
    <property type="molecule type" value="Genomic_DNA"/>
</dbReference>
<comment type="caution">
    <text evidence="3">The sequence shown here is derived from an EMBL/GenBank/DDBJ whole genome shotgun (WGS) entry which is preliminary data.</text>
</comment>
<dbReference type="Pfam" id="PF01636">
    <property type="entry name" value="APH"/>
    <property type="match status" value="1"/>
</dbReference>
<dbReference type="Proteomes" id="UP000557772">
    <property type="component" value="Unassembled WGS sequence"/>
</dbReference>
<organism evidence="3 4">
    <name type="scientific">Flexivirga aerilata</name>
    <dbReference type="NCBI Taxonomy" id="1656889"/>
    <lineage>
        <taxon>Bacteria</taxon>
        <taxon>Bacillati</taxon>
        <taxon>Actinomycetota</taxon>
        <taxon>Actinomycetes</taxon>
        <taxon>Micrococcales</taxon>
        <taxon>Dermacoccaceae</taxon>
        <taxon>Flexivirga</taxon>
    </lineage>
</organism>
<feature type="compositionally biased region" description="Polar residues" evidence="1">
    <location>
        <begin position="382"/>
        <end position="402"/>
    </location>
</feature>
<evidence type="ECO:0000256" key="1">
    <source>
        <dbReference type="SAM" id="MobiDB-lite"/>
    </source>
</evidence>
<dbReference type="SUPFAM" id="SSF56112">
    <property type="entry name" value="Protein kinase-like (PK-like)"/>
    <property type="match status" value="1"/>
</dbReference>